<keyword evidence="5" id="KW-0169">Cobalamin biosynthesis</keyword>
<dbReference type="PROSITE" id="PS00105">
    <property type="entry name" value="AA_TRANSFER_CLASS_1"/>
    <property type="match status" value="1"/>
</dbReference>
<proteinExistence type="predicted"/>
<comment type="cofactor">
    <cofactor evidence="1">
        <name>pyridoxal 5'-phosphate</name>
        <dbReference type="ChEBI" id="CHEBI:597326"/>
    </cofactor>
</comment>
<dbReference type="Gene3D" id="3.40.640.10">
    <property type="entry name" value="Type I PLP-dependent aspartate aminotransferase-like (Major domain)"/>
    <property type="match status" value="1"/>
</dbReference>
<dbReference type="InterPro" id="IPR015421">
    <property type="entry name" value="PyrdxlP-dep_Trfase_major"/>
</dbReference>
<dbReference type="CDD" id="cd00609">
    <property type="entry name" value="AAT_like"/>
    <property type="match status" value="1"/>
</dbReference>
<dbReference type="PANTHER" id="PTHR42885">
    <property type="entry name" value="HISTIDINOL-PHOSPHATE AMINOTRANSFERASE-RELATED"/>
    <property type="match status" value="1"/>
</dbReference>
<evidence type="ECO:0000256" key="6">
    <source>
        <dbReference type="ARBA" id="ARBA00022898"/>
    </source>
</evidence>
<dbReference type="Proteomes" id="UP001227964">
    <property type="component" value="Unassembled WGS sequence"/>
</dbReference>
<dbReference type="GO" id="GO:0048472">
    <property type="term" value="F:threonine-phosphate decarboxylase activity"/>
    <property type="evidence" value="ECO:0007669"/>
    <property type="project" value="UniProtKB-EC"/>
</dbReference>
<sequence length="343" mass="37370">MRFINGPHHGGRLNAAAERWGIPRGEWLDLSTGINPCGWPVPDIPGDVWQRLPEMDDGLDQAVLEWAGAGESAHCVPVPGSQAAIMTLPGLRSACRVGVPSPGYREHGYWWARAGHQVVPLATAQVTGEDEGWLDELDVLVWINPNNPDGQVIAPDRLARWCQRLQGRGGWLVVDEAFADGCDDISLARFAGMPGLVVMRSLGKFFGLAGLRAGAVLSDGRIAADLAAALGPWPLSGPARYLMKRALGDREWQSAAAQRLHHDSERLKQLLARQGMPGSTGTLLFRYQRHRKARDIADQLARQGVLVRFFDSPPALRLGLPGSEDQWRKLTCALAGLSNVIDQ</sequence>
<name>A0ABT7IFF5_9GAMM</name>
<comment type="function">
    <text evidence="2">Decarboxylates L-threonine-O-3-phosphate to yield (R)-1-amino-2-propanol O-2-phosphate, the precursor for the linkage between the nucleotide loop and the corrin ring in cobalamin.</text>
</comment>
<keyword evidence="7 11" id="KW-0456">Lyase</keyword>
<evidence type="ECO:0000256" key="8">
    <source>
        <dbReference type="ARBA" id="ARBA00029996"/>
    </source>
</evidence>
<keyword evidence="6" id="KW-0663">Pyridoxal phosphate</keyword>
<reference evidence="11 12" key="1">
    <citation type="submission" date="2023-06" db="EMBL/GenBank/DDBJ databases">
        <title>Marinobacter azerbaijanicus a moderately halophilic, isolated from Urmia Lake in Azerbaijan region of Iran.</title>
        <authorList>
            <person name="Sanchez-Porro C."/>
            <person name="Aghdam E.M."/>
            <person name="Saheb S.M."/>
            <person name="Tarhriz V."/>
            <person name="Kazemi E."/>
            <person name="Ammozegar M.A."/>
            <person name="Ventosa A."/>
            <person name="Hejazi M.S."/>
        </authorList>
    </citation>
    <scope>NUCLEOTIDE SEQUENCE [LARGE SCALE GENOMIC DNA]</scope>
    <source>
        <strain evidence="11 12">TBZ242</strain>
    </source>
</reference>
<feature type="domain" description="Aminotransferase class I/classII large" evidence="10">
    <location>
        <begin position="59"/>
        <end position="326"/>
    </location>
</feature>
<dbReference type="InterPro" id="IPR004838">
    <property type="entry name" value="NHTrfase_class1_PyrdxlP-BS"/>
</dbReference>
<evidence type="ECO:0000313" key="12">
    <source>
        <dbReference type="Proteomes" id="UP001227964"/>
    </source>
</evidence>
<gene>
    <name evidence="11" type="primary">cobD</name>
    <name evidence="11" type="ORF">QPM17_12280</name>
</gene>
<accession>A0ABT7IFF5</accession>
<evidence type="ECO:0000256" key="9">
    <source>
        <dbReference type="ARBA" id="ARBA00048531"/>
    </source>
</evidence>
<dbReference type="SUPFAM" id="SSF53383">
    <property type="entry name" value="PLP-dependent transferases"/>
    <property type="match status" value="1"/>
</dbReference>
<evidence type="ECO:0000256" key="3">
    <source>
        <dbReference type="ARBA" id="ARBA00004953"/>
    </source>
</evidence>
<dbReference type="InterPro" id="IPR015422">
    <property type="entry name" value="PyrdxlP-dep_Trfase_small"/>
</dbReference>
<dbReference type="InterPro" id="IPR004839">
    <property type="entry name" value="Aminotransferase_I/II_large"/>
</dbReference>
<dbReference type="RefSeq" id="WP_285391050.1">
    <property type="nucleotide sequence ID" value="NZ_JASSVS010000005.1"/>
</dbReference>
<dbReference type="NCBIfam" id="TIGR01140">
    <property type="entry name" value="L_thr_O3P_dcar"/>
    <property type="match status" value="1"/>
</dbReference>
<evidence type="ECO:0000256" key="2">
    <source>
        <dbReference type="ARBA" id="ARBA00003444"/>
    </source>
</evidence>
<evidence type="ECO:0000256" key="4">
    <source>
        <dbReference type="ARBA" id="ARBA00012285"/>
    </source>
</evidence>
<dbReference type="Pfam" id="PF00155">
    <property type="entry name" value="Aminotran_1_2"/>
    <property type="match status" value="1"/>
</dbReference>
<comment type="pathway">
    <text evidence="3">Cofactor biosynthesis; adenosylcobalamin biosynthesis.</text>
</comment>
<evidence type="ECO:0000259" key="10">
    <source>
        <dbReference type="Pfam" id="PF00155"/>
    </source>
</evidence>
<evidence type="ECO:0000256" key="7">
    <source>
        <dbReference type="ARBA" id="ARBA00023239"/>
    </source>
</evidence>
<evidence type="ECO:0000313" key="11">
    <source>
        <dbReference type="EMBL" id="MDL0431913.1"/>
    </source>
</evidence>
<comment type="catalytic activity">
    <reaction evidence="9">
        <text>O-phospho-L-threonine + H(+) = (R)-1-aminopropan-2-yl phosphate + CO2</text>
        <dbReference type="Rhea" id="RHEA:11492"/>
        <dbReference type="ChEBI" id="CHEBI:15378"/>
        <dbReference type="ChEBI" id="CHEBI:16526"/>
        <dbReference type="ChEBI" id="CHEBI:58563"/>
        <dbReference type="ChEBI" id="CHEBI:58675"/>
        <dbReference type="EC" id="4.1.1.81"/>
    </reaction>
</comment>
<dbReference type="EC" id="4.1.1.81" evidence="4"/>
<dbReference type="Gene3D" id="3.90.1150.10">
    <property type="entry name" value="Aspartate Aminotransferase, domain 1"/>
    <property type="match status" value="1"/>
</dbReference>
<dbReference type="PANTHER" id="PTHR42885:SF1">
    <property type="entry name" value="THREONINE-PHOSPHATE DECARBOXYLASE"/>
    <property type="match status" value="1"/>
</dbReference>
<organism evidence="11 12">
    <name type="scientific">Marinobacter azerbaijanicus</name>
    <dbReference type="NCBI Taxonomy" id="3050455"/>
    <lineage>
        <taxon>Bacteria</taxon>
        <taxon>Pseudomonadati</taxon>
        <taxon>Pseudomonadota</taxon>
        <taxon>Gammaproteobacteria</taxon>
        <taxon>Pseudomonadales</taxon>
        <taxon>Marinobacteraceae</taxon>
        <taxon>Marinobacter</taxon>
    </lineage>
</organism>
<keyword evidence="12" id="KW-1185">Reference proteome</keyword>
<dbReference type="InterPro" id="IPR005860">
    <property type="entry name" value="CobD"/>
</dbReference>
<dbReference type="EMBL" id="JASSVS010000005">
    <property type="protein sequence ID" value="MDL0431913.1"/>
    <property type="molecule type" value="Genomic_DNA"/>
</dbReference>
<dbReference type="InterPro" id="IPR015424">
    <property type="entry name" value="PyrdxlP-dep_Trfase"/>
</dbReference>
<comment type="caution">
    <text evidence="11">The sequence shown here is derived from an EMBL/GenBank/DDBJ whole genome shotgun (WGS) entry which is preliminary data.</text>
</comment>
<evidence type="ECO:0000256" key="1">
    <source>
        <dbReference type="ARBA" id="ARBA00001933"/>
    </source>
</evidence>
<protein>
    <recommendedName>
        <fullName evidence="4">threonine-phosphate decarboxylase</fullName>
        <ecNumber evidence="4">4.1.1.81</ecNumber>
    </recommendedName>
    <alternativeName>
        <fullName evidence="8">L-threonine-O-3-phosphate decarboxylase</fullName>
    </alternativeName>
</protein>
<evidence type="ECO:0000256" key="5">
    <source>
        <dbReference type="ARBA" id="ARBA00022573"/>
    </source>
</evidence>